<dbReference type="Proteomes" id="UP000007148">
    <property type="component" value="Unassembled WGS sequence"/>
</dbReference>
<evidence type="ECO:0000313" key="2">
    <source>
        <dbReference type="Proteomes" id="UP000007148"/>
    </source>
</evidence>
<dbReference type="EMBL" id="CAFZ01000015">
    <property type="protein sequence ID" value="CCA67537.1"/>
    <property type="molecule type" value="Genomic_DNA"/>
</dbReference>
<reference evidence="1 2" key="1">
    <citation type="journal article" date="2011" name="PLoS Pathog.">
        <title>Endophytic Life Strategies Decoded by Genome and Transcriptome Analyses of the Mutualistic Root Symbiont Piriformospora indica.</title>
        <authorList>
            <person name="Zuccaro A."/>
            <person name="Lahrmann U."/>
            <person name="Guldener U."/>
            <person name="Langen G."/>
            <person name="Pfiffi S."/>
            <person name="Biedenkopf D."/>
            <person name="Wong P."/>
            <person name="Samans B."/>
            <person name="Grimm C."/>
            <person name="Basiewicz M."/>
            <person name="Murat C."/>
            <person name="Martin F."/>
            <person name="Kogel K.H."/>
        </authorList>
    </citation>
    <scope>NUCLEOTIDE SEQUENCE [LARGE SCALE GENOMIC DNA]</scope>
    <source>
        <strain evidence="1 2">DSM 11827</strain>
    </source>
</reference>
<dbReference type="HOGENOM" id="CLU_2400497_0_0_1"/>
<organism evidence="1 2">
    <name type="scientific">Serendipita indica (strain DSM 11827)</name>
    <name type="common">Root endophyte fungus</name>
    <name type="synonym">Piriformospora indica</name>
    <dbReference type="NCBI Taxonomy" id="1109443"/>
    <lineage>
        <taxon>Eukaryota</taxon>
        <taxon>Fungi</taxon>
        <taxon>Dikarya</taxon>
        <taxon>Basidiomycota</taxon>
        <taxon>Agaricomycotina</taxon>
        <taxon>Agaricomycetes</taxon>
        <taxon>Sebacinales</taxon>
        <taxon>Serendipitaceae</taxon>
        <taxon>Serendipita</taxon>
    </lineage>
</organism>
<evidence type="ECO:0000313" key="1">
    <source>
        <dbReference type="EMBL" id="CCA67537.1"/>
    </source>
</evidence>
<sequence length="93" mass="10766">MSPQQKSEETFHAPGLTRRRWKWAPIKTTGRFKYPETVECQITLKAIYFYDVNLLNPIRVPWPTSRAEKHAAREATLQEDAEFNCMTLGPGVD</sequence>
<protein>
    <submittedName>
        <fullName evidence="1">Uncharacterized protein</fullName>
    </submittedName>
</protein>
<proteinExistence type="predicted"/>
<comment type="caution">
    <text evidence="1">The sequence shown here is derived from an EMBL/GenBank/DDBJ whole genome shotgun (WGS) entry which is preliminary data.</text>
</comment>
<dbReference type="InParanoid" id="G4T876"/>
<dbReference type="AlphaFoldDB" id="G4T876"/>
<accession>G4T876</accession>
<gene>
    <name evidence="1" type="ORF">PIIN_01366</name>
</gene>
<name>G4T876_SERID</name>
<keyword evidence="2" id="KW-1185">Reference proteome</keyword>